<dbReference type="GO" id="GO:0000407">
    <property type="term" value="C:phagophore assembly site"/>
    <property type="evidence" value="ECO:0007669"/>
    <property type="project" value="UniProtKB-SubCell"/>
</dbReference>
<dbReference type="OrthoDB" id="25778at2759"/>
<dbReference type="InterPro" id="IPR015943">
    <property type="entry name" value="WD40/YVTN_repeat-like_dom_sf"/>
</dbReference>
<reference evidence="6" key="1">
    <citation type="journal article" date="2016" name="Nature">
        <title>The genome of the seagrass Zostera marina reveals angiosperm adaptation to the sea.</title>
        <authorList>
            <person name="Olsen J.L."/>
            <person name="Rouze P."/>
            <person name="Verhelst B."/>
            <person name="Lin Y.-C."/>
            <person name="Bayer T."/>
            <person name="Collen J."/>
            <person name="Dattolo E."/>
            <person name="De Paoli E."/>
            <person name="Dittami S."/>
            <person name="Maumus F."/>
            <person name="Michel G."/>
            <person name="Kersting A."/>
            <person name="Lauritano C."/>
            <person name="Lohaus R."/>
            <person name="Toepel M."/>
            <person name="Tonon T."/>
            <person name="Vanneste K."/>
            <person name="Amirebrahimi M."/>
            <person name="Brakel J."/>
            <person name="Bostroem C."/>
            <person name="Chovatia M."/>
            <person name="Grimwood J."/>
            <person name="Jenkins J.W."/>
            <person name="Jueterbock A."/>
            <person name="Mraz A."/>
            <person name="Stam W.T."/>
            <person name="Tice H."/>
            <person name="Bornberg-Bauer E."/>
            <person name="Green P.J."/>
            <person name="Pearson G.A."/>
            <person name="Procaccini G."/>
            <person name="Duarte C.M."/>
            <person name="Schmutz J."/>
            <person name="Reusch T.B.H."/>
            <person name="Van de Peer Y."/>
        </authorList>
    </citation>
    <scope>NUCLEOTIDE SEQUENCE [LARGE SCALE GENOMIC DNA]</scope>
    <source>
        <strain evidence="6">cv. Finnish</strain>
    </source>
</reference>
<proteinExistence type="predicted"/>
<dbReference type="InterPro" id="IPR001680">
    <property type="entry name" value="WD40_rpt"/>
</dbReference>
<feature type="compositionally biased region" description="Basic and acidic residues" evidence="2">
    <location>
        <begin position="918"/>
        <end position="928"/>
    </location>
</feature>
<accession>A0A0K9PY00</accession>
<keyword evidence="6" id="KW-1185">Reference proteome</keyword>
<evidence type="ECO:0000259" key="3">
    <source>
        <dbReference type="Pfam" id="PF12490"/>
    </source>
</evidence>
<feature type="compositionally biased region" description="Low complexity" evidence="2">
    <location>
        <begin position="278"/>
        <end position="291"/>
    </location>
</feature>
<dbReference type="GO" id="GO:0006914">
    <property type="term" value="P:autophagy"/>
    <property type="evidence" value="ECO:0007669"/>
    <property type="project" value="InterPro"/>
</dbReference>
<dbReference type="InterPro" id="IPR022175">
    <property type="entry name" value="BCAS3_dom"/>
</dbReference>
<dbReference type="PANTHER" id="PTHR13268:SF0">
    <property type="entry name" value="BCAS3 MICROTUBULE ASSOCIATED CELL MIGRATION FACTOR"/>
    <property type="match status" value="1"/>
</dbReference>
<dbReference type="OMA" id="SIRYDWT"/>
<dbReference type="GO" id="GO:0042594">
    <property type="term" value="P:response to starvation"/>
    <property type="evidence" value="ECO:0000318"/>
    <property type="project" value="GO_Central"/>
</dbReference>
<dbReference type="GO" id="GO:0005737">
    <property type="term" value="C:cytoplasm"/>
    <property type="evidence" value="ECO:0000318"/>
    <property type="project" value="GO_Central"/>
</dbReference>
<feature type="region of interest" description="Disordered" evidence="2">
    <location>
        <begin position="918"/>
        <end position="948"/>
    </location>
</feature>
<dbReference type="AlphaFoldDB" id="A0A0K9PY00"/>
<dbReference type="PANTHER" id="PTHR13268">
    <property type="entry name" value="BREAST CARCINOMA AMPLIFIED SEQUENCE 3"/>
    <property type="match status" value="1"/>
</dbReference>
<evidence type="ECO:0000256" key="1">
    <source>
        <dbReference type="ARBA" id="ARBA00004329"/>
    </source>
</evidence>
<comment type="caution">
    <text evidence="5">The sequence shown here is derived from an EMBL/GenBank/DDBJ whole genome shotgun (WGS) entry which is preliminary data.</text>
</comment>
<dbReference type="SUPFAM" id="SSF50978">
    <property type="entry name" value="WD40 repeat-like"/>
    <property type="match status" value="1"/>
</dbReference>
<dbReference type="Pfam" id="PF12490">
    <property type="entry name" value="BCAS3"/>
    <property type="match status" value="1"/>
</dbReference>
<evidence type="ECO:0000256" key="2">
    <source>
        <dbReference type="SAM" id="MobiDB-lite"/>
    </source>
</evidence>
<dbReference type="InterPro" id="IPR048382">
    <property type="entry name" value="BCAS3_WD40"/>
</dbReference>
<gene>
    <name evidence="5" type="ORF">ZOSMA_139G00210</name>
</gene>
<dbReference type="Pfam" id="PF21034">
    <property type="entry name" value="BCAS3_WD40"/>
    <property type="match status" value="1"/>
</dbReference>
<organism evidence="5 6">
    <name type="scientific">Zostera marina</name>
    <name type="common">Eelgrass</name>
    <dbReference type="NCBI Taxonomy" id="29655"/>
    <lineage>
        <taxon>Eukaryota</taxon>
        <taxon>Viridiplantae</taxon>
        <taxon>Streptophyta</taxon>
        <taxon>Embryophyta</taxon>
        <taxon>Tracheophyta</taxon>
        <taxon>Spermatophyta</taxon>
        <taxon>Magnoliopsida</taxon>
        <taxon>Liliopsida</taxon>
        <taxon>Zosteraceae</taxon>
        <taxon>Zostera</taxon>
    </lineage>
</organism>
<name>A0A0K9PY00_ZOSMR</name>
<feature type="domain" description="BCAS3" evidence="3">
    <location>
        <begin position="615"/>
        <end position="760"/>
    </location>
</feature>
<feature type="region of interest" description="Disordered" evidence="2">
    <location>
        <begin position="268"/>
        <end position="291"/>
    </location>
</feature>
<dbReference type="EMBL" id="LFYR01000513">
    <property type="protein sequence ID" value="KMZ73943.1"/>
    <property type="molecule type" value="Genomic_DNA"/>
</dbReference>
<feature type="compositionally biased region" description="Polar residues" evidence="2">
    <location>
        <begin position="268"/>
        <end position="277"/>
    </location>
</feature>
<sequence length="967" mass="105436">MIEKVRSGGRGRNGLFPNSLRIISSCLKTVSSNAGSVASSVRSAGASVAASISVPADDEIRDQVLWAGFDELELSPSTSKRVLLLGYSNGFQVLDVEDASDVLELVSKRGGPVTYLQMQPIPAKSEGSEGFRSLHPMLLIVAGDESNGYGAVQGGRLSTFIKDGSCETQQGTLVPTPTVVRFFSLKSNSIVHVLRFRSAVYIVRCNPRIVAIALAAQVYCFDAVTLENKFSVITYPIQGLNVTNVGHGPMALGSRWLAYASNNPISSNTGRLSPQNLTPSPGVSPSTSPSNGNLVARYAMESSKQLAVGIVNLSDKGYKTLSKYCQDLLPNGSNSPISSSSGRKLGKNSFSAHHNETDNAGMVVVKDLLSKDVISQFRAHTSPISALCFDHTGTLLVTASIHGNNINVFRIMTNSTSNSSNSTRYDSTSSHVHLYKLYRGLTTAIIQNISFNHYSQWITIVSSRGTCHIYFISPFGGDAGFQSQISDDNGSILVPNLSLPWWPTSSSIIGHQLISPPSTVTLSVVSRIKNGNNGWLNTVSTAAVSAAGNFHVPSGAVSAVFHSSTITKNEKVNYPLEQLLVYSPSGHVIQYELHPSSLGESCDSSSRSSSNTLLQIQDEELRVNAEAVQWWDVCRRSNWPERDKPISSAVRDKCKTAEILVGMTSDCEENDTEYSASSTNSVCGKTKMYEESSWYLSKAEVRGTYGQIPIWQNSKITFYMINPPLDNWGSSDASSRGEIEIENLPAREVHIRNKDLLPVFQHFHSVQPDWHDRGLSGGRFSTSGFTEVYHDGVKLAEGVIRPSSTSNHFSETMKNRGSYPEWDNTGYYGRTEVIDGSKEIPIPTTSTIKKHDEDMETFRSGSAHDGNSVMDIPALGNFSFRSKMVIGDVSSVLDTNIHTPNSVEFPHYIQEEYCKISEVEDENSHDQTEGSTGGEDSMMNNKHDEVDNNLSDDDMFGCIFAFSSEEC</sequence>
<evidence type="ECO:0000313" key="6">
    <source>
        <dbReference type="Proteomes" id="UP000036987"/>
    </source>
</evidence>
<comment type="subcellular location">
    <subcellularLocation>
        <location evidence="1">Preautophagosomal structure</location>
    </subcellularLocation>
</comment>
<dbReference type="InterPro" id="IPR045142">
    <property type="entry name" value="BCAS3-like"/>
</dbReference>
<dbReference type="InterPro" id="IPR036322">
    <property type="entry name" value="WD40_repeat_dom_sf"/>
</dbReference>
<evidence type="ECO:0000259" key="4">
    <source>
        <dbReference type="Pfam" id="PF21034"/>
    </source>
</evidence>
<dbReference type="SMART" id="SM00320">
    <property type="entry name" value="WD40"/>
    <property type="match status" value="1"/>
</dbReference>
<dbReference type="Gene3D" id="2.130.10.10">
    <property type="entry name" value="YVTN repeat-like/Quinoprotein amine dehydrogenase"/>
    <property type="match status" value="1"/>
</dbReference>
<protein>
    <submittedName>
        <fullName evidence="5">Putative Breast carcinoma amplified sequence</fullName>
    </submittedName>
</protein>
<dbReference type="Proteomes" id="UP000036987">
    <property type="component" value="Unassembled WGS sequence"/>
</dbReference>
<evidence type="ECO:0000313" key="5">
    <source>
        <dbReference type="EMBL" id="KMZ73943.1"/>
    </source>
</evidence>
<feature type="domain" description="BCAS3 WD40" evidence="4">
    <location>
        <begin position="174"/>
        <end position="486"/>
    </location>
</feature>